<dbReference type="Proteomes" id="UP001233999">
    <property type="component" value="Unassembled WGS sequence"/>
</dbReference>
<keyword evidence="2" id="KW-1185">Reference proteome</keyword>
<protein>
    <submittedName>
        <fullName evidence="1">Uncharacterized protein</fullName>
    </submittedName>
</protein>
<organism evidence="1 2">
    <name type="scientific">Diploptera punctata</name>
    <name type="common">Pacific beetle cockroach</name>
    <dbReference type="NCBI Taxonomy" id="6984"/>
    <lineage>
        <taxon>Eukaryota</taxon>
        <taxon>Metazoa</taxon>
        <taxon>Ecdysozoa</taxon>
        <taxon>Arthropoda</taxon>
        <taxon>Hexapoda</taxon>
        <taxon>Insecta</taxon>
        <taxon>Pterygota</taxon>
        <taxon>Neoptera</taxon>
        <taxon>Polyneoptera</taxon>
        <taxon>Dictyoptera</taxon>
        <taxon>Blattodea</taxon>
        <taxon>Blaberoidea</taxon>
        <taxon>Blaberidae</taxon>
        <taxon>Diplopterinae</taxon>
        <taxon>Diploptera</taxon>
    </lineage>
</organism>
<evidence type="ECO:0000313" key="2">
    <source>
        <dbReference type="Proteomes" id="UP001233999"/>
    </source>
</evidence>
<sequence length="69" mass="7595">ISRLKFIKYISHSIGGKHRLSHQARHKLSGIPERFTCTNPVQVNRSVCASLCRSNCTGVATLVDLSVCV</sequence>
<feature type="non-terminal residue" evidence="1">
    <location>
        <position position="1"/>
    </location>
</feature>
<dbReference type="AlphaFoldDB" id="A0AAD8AA81"/>
<gene>
    <name evidence="1" type="ORF">L9F63_027431</name>
</gene>
<comment type="caution">
    <text evidence="1">The sequence shown here is derived from an EMBL/GenBank/DDBJ whole genome shotgun (WGS) entry which is preliminary data.</text>
</comment>
<reference evidence="1" key="2">
    <citation type="submission" date="2023-05" db="EMBL/GenBank/DDBJ databases">
        <authorList>
            <person name="Fouks B."/>
        </authorList>
    </citation>
    <scope>NUCLEOTIDE SEQUENCE</scope>
    <source>
        <strain evidence="1">Stay&amp;Tobe</strain>
        <tissue evidence="1">Testes</tissue>
    </source>
</reference>
<name>A0AAD8AA81_DIPPU</name>
<proteinExistence type="predicted"/>
<dbReference type="EMBL" id="JASPKZ010002908">
    <property type="protein sequence ID" value="KAJ9594587.1"/>
    <property type="molecule type" value="Genomic_DNA"/>
</dbReference>
<reference evidence="1" key="1">
    <citation type="journal article" date="2023" name="IScience">
        <title>Live-bearing cockroach genome reveals convergent evolutionary mechanisms linked to viviparity in insects and beyond.</title>
        <authorList>
            <person name="Fouks B."/>
            <person name="Harrison M.C."/>
            <person name="Mikhailova A.A."/>
            <person name="Marchal E."/>
            <person name="English S."/>
            <person name="Carruthers M."/>
            <person name="Jennings E.C."/>
            <person name="Chiamaka E.L."/>
            <person name="Frigard R.A."/>
            <person name="Pippel M."/>
            <person name="Attardo G.M."/>
            <person name="Benoit J.B."/>
            <person name="Bornberg-Bauer E."/>
            <person name="Tobe S.S."/>
        </authorList>
    </citation>
    <scope>NUCLEOTIDE SEQUENCE</scope>
    <source>
        <strain evidence="1">Stay&amp;Tobe</strain>
    </source>
</reference>
<feature type="non-terminal residue" evidence="1">
    <location>
        <position position="69"/>
    </location>
</feature>
<evidence type="ECO:0000313" key="1">
    <source>
        <dbReference type="EMBL" id="KAJ9594587.1"/>
    </source>
</evidence>
<accession>A0AAD8AA81</accession>